<accession>A0A9E7KSC7</accession>
<gene>
    <name evidence="1" type="ORF">MUK42_37455</name>
</gene>
<organism evidence="1 2">
    <name type="scientific">Musa troglodytarum</name>
    <name type="common">fe'i banana</name>
    <dbReference type="NCBI Taxonomy" id="320322"/>
    <lineage>
        <taxon>Eukaryota</taxon>
        <taxon>Viridiplantae</taxon>
        <taxon>Streptophyta</taxon>
        <taxon>Embryophyta</taxon>
        <taxon>Tracheophyta</taxon>
        <taxon>Spermatophyta</taxon>
        <taxon>Magnoliopsida</taxon>
        <taxon>Liliopsida</taxon>
        <taxon>Zingiberales</taxon>
        <taxon>Musaceae</taxon>
        <taxon>Musa</taxon>
    </lineage>
</organism>
<dbReference type="EMBL" id="CP097510">
    <property type="protein sequence ID" value="URE25520.1"/>
    <property type="molecule type" value="Genomic_DNA"/>
</dbReference>
<protein>
    <submittedName>
        <fullName evidence="1">Vesicle-associated membrane protein</fullName>
    </submittedName>
</protein>
<name>A0A9E7KSC7_9LILI</name>
<keyword evidence="2" id="KW-1185">Reference proteome</keyword>
<sequence length="62" mass="7125">MMENIEKADGFQRRRAGQLRRKMCLQNIGFKHRGWHSHTRPLEGSSANGYDGSILLVDGLRK</sequence>
<evidence type="ECO:0000313" key="2">
    <source>
        <dbReference type="Proteomes" id="UP001055439"/>
    </source>
</evidence>
<dbReference type="OrthoDB" id="248747at2759"/>
<proteinExistence type="predicted"/>
<dbReference type="Proteomes" id="UP001055439">
    <property type="component" value="Chromosome 8"/>
</dbReference>
<evidence type="ECO:0000313" key="1">
    <source>
        <dbReference type="EMBL" id="URE25520.1"/>
    </source>
</evidence>
<dbReference type="AlphaFoldDB" id="A0A9E7KSC7"/>
<reference evidence="1" key="1">
    <citation type="submission" date="2022-05" db="EMBL/GenBank/DDBJ databases">
        <title>The Musa troglodytarum L. genome provides insights into the mechanism of non-climacteric behaviour and enrichment of carotenoids.</title>
        <authorList>
            <person name="Wang J."/>
        </authorList>
    </citation>
    <scope>NUCLEOTIDE SEQUENCE</scope>
    <source>
        <tissue evidence="1">Leaf</tissue>
    </source>
</reference>